<dbReference type="InterPro" id="IPR036412">
    <property type="entry name" value="HAD-like_sf"/>
</dbReference>
<dbReference type="Pfam" id="PF00702">
    <property type="entry name" value="Hydrolase"/>
    <property type="match status" value="1"/>
</dbReference>
<dbReference type="GO" id="GO:0006281">
    <property type="term" value="P:DNA repair"/>
    <property type="evidence" value="ECO:0007669"/>
    <property type="project" value="TreeGrafter"/>
</dbReference>
<sequence>MRIPSQLLCSIENLALLSLRNASTAGITTTAAVNRVYSPPRRQLTVQTKPRIETRTLETQKPELIIFDKDGTLICFHSMWIPWAVDTAKRLEQATGLPLSRQIYKLLGLSPAEGKVRPGLLAEGTMGQIKHELQKLLIRNGRGNAYEFGIIDKCIQDSHLRCPSSFQAIRDMQLLFSVLKDNDVKTAVCTADNRVNTVAMLRRFGVEDLVDVLVCGDDPGSKPKPHPRNASFICQATNTPPESAVMVGDTLADLGMARAAGLGAAVGVLSGVGSLEYLKSHADILVPDVGSLLTMFLGIDYFPNN</sequence>
<proteinExistence type="predicted"/>
<comment type="caution">
    <text evidence="1">The sequence shown here is derived from an EMBL/GenBank/DDBJ whole genome shotgun (WGS) entry which is preliminary data.</text>
</comment>
<dbReference type="GO" id="GO:0008967">
    <property type="term" value="F:phosphoglycolate phosphatase activity"/>
    <property type="evidence" value="ECO:0007669"/>
    <property type="project" value="TreeGrafter"/>
</dbReference>
<dbReference type="AlphaFoldDB" id="A0AA36MHG5"/>
<accession>A0AA36MHG5</accession>
<dbReference type="PANTHER" id="PTHR43434">
    <property type="entry name" value="PHOSPHOGLYCOLATE PHOSPHATASE"/>
    <property type="match status" value="1"/>
</dbReference>
<dbReference type="Gene3D" id="3.40.50.1000">
    <property type="entry name" value="HAD superfamily/HAD-like"/>
    <property type="match status" value="1"/>
</dbReference>
<dbReference type="SUPFAM" id="SSF56784">
    <property type="entry name" value="HAD-like"/>
    <property type="match status" value="1"/>
</dbReference>
<dbReference type="EMBL" id="CATQJL010000326">
    <property type="protein sequence ID" value="CAJ0609322.1"/>
    <property type="molecule type" value="Genomic_DNA"/>
</dbReference>
<dbReference type="InterPro" id="IPR023214">
    <property type="entry name" value="HAD_sf"/>
</dbReference>
<reference evidence="1" key="1">
    <citation type="submission" date="2023-07" db="EMBL/GenBank/DDBJ databases">
        <authorList>
            <consortium name="CYATHOMIX"/>
        </authorList>
    </citation>
    <scope>NUCLEOTIDE SEQUENCE</scope>
    <source>
        <strain evidence="1">N/A</strain>
    </source>
</reference>
<protein>
    <submittedName>
        <fullName evidence="1">Uncharacterized protein</fullName>
    </submittedName>
</protein>
<dbReference type="SFLD" id="SFLDG01129">
    <property type="entry name" value="C1.5:_HAD__Beta-PGM__Phosphata"/>
    <property type="match status" value="1"/>
</dbReference>
<evidence type="ECO:0000313" key="2">
    <source>
        <dbReference type="Proteomes" id="UP001176961"/>
    </source>
</evidence>
<keyword evidence="2" id="KW-1185">Reference proteome</keyword>
<dbReference type="InterPro" id="IPR023198">
    <property type="entry name" value="PGP-like_dom2"/>
</dbReference>
<dbReference type="Gene3D" id="1.10.150.240">
    <property type="entry name" value="Putative phosphatase, domain 2"/>
    <property type="match status" value="1"/>
</dbReference>
<dbReference type="SFLD" id="SFLDS00003">
    <property type="entry name" value="Haloacid_Dehalogenase"/>
    <property type="match status" value="1"/>
</dbReference>
<gene>
    <name evidence="1" type="ORF">CYNAS_LOCUS21305</name>
</gene>
<dbReference type="Proteomes" id="UP001176961">
    <property type="component" value="Unassembled WGS sequence"/>
</dbReference>
<dbReference type="InterPro" id="IPR050155">
    <property type="entry name" value="HAD-like_hydrolase_sf"/>
</dbReference>
<name>A0AA36MHG5_CYLNA</name>
<organism evidence="1 2">
    <name type="scientific">Cylicocyclus nassatus</name>
    <name type="common">Nematode worm</name>
    <dbReference type="NCBI Taxonomy" id="53992"/>
    <lineage>
        <taxon>Eukaryota</taxon>
        <taxon>Metazoa</taxon>
        <taxon>Ecdysozoa</taxon>
        <taxon>Nematoda</taxon>
        <taxon>Chromadorea</taxon>
        <taxon>Rhabditida</taxon>
        <taxon>Rhabditina</taxon>
        <taxon>Rhabditomorpha</taxon>
        <taxon>Strongyloidea</taxon>
        <taxon>Strongylidae</taxon>
        <taxon>Cylicocyclus</taxon>
    </lineage>
</organism>
<evidence type="ECO:0000313" key="1">
    <source>
        <dbReference type="EMBL" id="CAJ0609322.1"/>
    </source>
</evidence>
<dbReference type="PANTHER" id="PTHR43434:SF22">
    <property type="entry name" value="PHOSPHOGLYCOLATE PHOSPHATASE"/>
    <property type="match status" value="1"/>
</dbReference>